<sequence>MSLIDQPSIMFRLGPCSRVSESQATSQTKPGAEYRFPDPGRHDNKDIGNPDGRIPDHIPAVLEEGKTIAMTGNPDIRVPDAREREEGLHVWHAFTKTDAEEGDAENGRRRETSTTQTKKEEPTETHPGDTIMGQEGPEELERRHVPGGTWLSQVRSCLKDSIRFMVGREGAAGGEGR</sequence>
<keyword evidence="3" id="KW-1185">Reference proteome</keyword>
<dbReference type="AlphaFoldDB" id="A0AAV7WXF3"/>
<evidence type="ECO:0000313" key="3">
    <source>
        <dbReference type="Proteomes" id="UP001066276"/>
    </source>
</evidence>
<feature type="region of interest" description="Disordered" evidence="1">
    <location>
        <begin position="95"/>
        <end position="137"/>
    </location>
</feature>
<dbReference type="Proteomes" id="UP001066276">
    <property type="component" value="Chromosome 1_1"/>
</dbReference>
<feature type="compositionally biased region" description="Polar residues" evidence="1">
    <location>
        <begin position="19"/>
        <end position="29"/>
    </location>
</feature>
<feature type="compositionally biased region" description="Basic and acidic residues" evidence="1">
    <location>
        <begin position="95"/>
        <end position="127"/>
    </location>
</feature>
<organism evidence="2 3">
    <name type="scientific">Pleurodeles waltl</name>
    <name type="common">Iberian ribbed newt</name>
    <dbReference type="NCBI Taxonomy" id="8319"/>
    <lineage>
        <taxon>Eukaryota</taxon>
        <taxon>Metazoa</taxon>
        <taxon>Chordata</taxon>
        <taxon>Craniata</taxon>
        <taxon>Vertebrata</taxon>
        <taxon>Euteleostomi</taxon>
        <taxon>Amphibia</taxon>
        <taxon>Batrachia</taxon>
        <taxon>Caudata</taxon>
        <taxon>Salamandroidea</taxon>
        <taxon>Salamandridae</taxon>
        <taxon>Pleurodelinae</taxon>
        <taxon>Pleurodeles</taxon>
    </lineage>
</organism>
<dbReference type="EMBL" id="JANPWB010000001">
    <property type="protein sequence ID" value="KAJ1217783.1"/>
    <property type="molecule type" value="Genomic_DNA"/>
</dbReference>
<evidence type="ECO:0000313" key="2">
    <source>
        <dbReference type="EMBL" id="KAJ1217783.1"/>
    </source>
</evidence>
<feature type="region of interest" description="Disordered" evidence="1">
    <location>
        <begin position="15"/>
        <end position="57"/>
    </location>
</feature>
<gene>
    <name evidence="2" type="ORF">NDU88_005373</name>
</gene>
<reference evidence="2" key="1">
    <citation type="journal article" date="2022" name="bioRxiv">
        <title>Sequencing and chromosome-scale assembly of the giantPleurodeles waltlgenome.</title>
        <authorList>
            <person name="Brown T."/>
            <person name="Elewa A."/>
            <person name="Iarovenko S."/>
            <person name="Subramanian E."/>
            <person name="Araus A.J."/>
            <person name="Petzold A."/>
            <person name="Susuki M."/>
            <person name="Suzuki K.-i.T."/>
            <person name="Hayashi T."/>
            <person name="Toyoda A."/>
            <person name="Oliveira C."/>
            <person name="Osipova E."/>
            <person name="Leigh N.D."/>
            <person name="Simon A."/>
            <person name="Yun M.H."/>
        </authorList>
    </citation>
    <scope>NUCLEOTIDE SEQUENCE</scope>
    <source>
        <strain evidence="2">20211129_DDA</strain>
        <tissue evidence="2">Liver</tissue>
    </source>
</reference>
<comment type="caution">
    <text evidence="2">The sequence shown here is derived from an EMBL/GenBank/DDBJ whole genome shotgun (WGS) entry which is preliminary data.</text>
</comment>
<feature type="compositionally biased region" description="Basic and acidic residues" evidence="1">
    <location>
        <begin position="35"/>
        <end position="56"/>
    </location>
</feature>
<evidence type="ECO:0000256" key="1">
    <source>
        <dbReference type="SAM" id="MobiDB-lite"/>
    </source>
</evidence>
<accession>A0AAV7WXF3</accession>
<name>A0AAV7WXF3_PLEWA</name>
<proteinExistence type="predicted"/>
<protein>
    <submittedName>
        <fullName evidence="2">Uncharacterized protein</fullName>
    </submittedName>
</protein>